<organism evidence="11 12">
    <name type="scientific">Chlamydomonas reinhardtii</name>
    <name type="common">Chlamydomonas smithii</name>
    <dbReference type="NCBI Taxonomy" id="3055"/>
    <lineage>
        <taxon>Eukaryota</taxon>
        <taxon>Viridiplantae</taxon>
        <taxon>Chlorophyta</taxon>
        <taxon>core chlorophytes</taxon>
        <taxon>Chlorophyceae</taxon>
        <taxon>CS clade</taxon>
        <taxon>Chlamydomonadales</taxon>
        <taxon>Chlamydomonadaceae</taxon>
        <taxon>Chlamydomonas</taxon>
    </lineage>
</organism>
<evidence type="ECO:0000256" key="7">
    <source>
        <dbReference type="PIRSR" id="PIRSR630616-2"/>
    </source>
</evidence>
<keyword evidence="5 7" id="KW-0067">ATP-binding</keyword>
<dbReference type="InterPro" id="IPR011009">
    <property type="entry name" value="Kinase-like_dom_sf"/>
</dbReference>
<evidence type="ECO:0000256" key="4">
    <source>
        <dbReference type="ARBA" id="ARBA00022777"/>
    </source>
</evidence>
<dbReference type="GeneID" id="5729331"/>
<evidence type="ECO:0000256" key="2">
    <source>
        <dbReference type="ARBA" id="ARBA00022679"/>
    </source>
</evidence>
<keyword evidence="12" id="KW-1185">Reference proteome</keyword>
<feature type="domain" description="Protein kinase" evidence="10">
    <location>
        <begin position="342"/>
        <end position="608"/>
    </location>
</feature>
<evidence type="ECO:0000256" key="3">
    <source>
        <dbReference type="ARBA" id="ARBA00022741"/>
    </source>
</evidence>
<keyword evidence="3 7" id="KW-0547">Nucleotide-binding</keyword>
<dbReference type="GO" id="GO:0004674">
    <property type="term" value="F:protein serine/threonine kinase activity"/>
    <property type="evidence" value="ECO:0007669"/>
    <property type="project" value="UniProtKB-KW"/>
</dbReference>
<accession>A0A2K3CQ74</accession>
<feature type="compositionally biased region" description="Basic and acidic residues" evidence="9">
    <location>
        <begin position="650"/>
        <end position="662"/>
    </location>
</feature>
<gene>
    <name evidence="11" type="ORF">CHLRE_17g719450v5</name>
</gene>
<evidence type="ECO:0000259" key="10">
    <source>
        <dbReference type="PROSITE" id="PS50011"/>
    </source>
</evidence>
<dbReference type="GO" id="GO:0032133">
    <property type="term" value="C:chromosome passenger complex"/>
    <property type="evidence" value="ECO:0000318"/>
    <property type="project" value="GO_Central"/>
</dbReference>
<keyword evidence="2" id="KW-0808">Transferase</keyword>
<feature type="cross-link" description="Glycyl lysine isopeptide (Lys-Gly) (interchain with G-Cter in SUMO2)" evidence="8">
    <location>
        <position position="468"/>
    </location>
</feature>
<feature type="binding site" evidence="7">
    <location>
        <position position="371"/>
    </location>
    <ligand>
        <name>ATP</name>
        <dbReference type="ChEBI" id="CHEBI:30616"/>
    </ligand>
</feature>
<dbReference type="GO" id="GO:0032465">
    <property type="term" value="P:regulation of cytokinesis"/>
    <property type="evidence" value="ECO:0000318"/>
    <property type="project" value="GO_Central"/>
</dbReference>
<dbReference type="PaxDb" id="3055-EDO96307"/>
<feature type="region of interest" description="Disordered" evidence="9">
    <location>
        <begin position="630"/>
        <end position="739"/>
    </location>
</feature>
<dbReference type="KEGG" id="cre:CHLRE_17g719450v5"/>
<protein>
    <recommendedName>
        <fullName evidence="10">Protein kinase domain-containing protein</fullName>
    </recommendedName>
</protein>
<evidence type="ECO:0000313" key="11">
    <source>
        <dbReference type="EMBL" id="PNW70426.1"/>
    </source>
</evidence>
<proteinExistence type="predicted"/>
<keyword evidence="4" id="KW-0418">Kinase</keyword>
<dbReference type="GO" id="GO:0005876">
    <property type="term" value="C:spindle microtubule"/>
    <property type="evidence" value="ECO:0000318"/>
    <property type="project" value="GO_Central"/>
</dbReference>
<reference evidence="11 12" key="1">
    <citation type="journal article" date="2007" name="Science">
        <title>The Chlamydomonas genome reveals the evolution of key animal and plant functions.</title>
        <authorList>
            <person name="Merchant S.S."/>
            <person name="Prochnik S.E."/>
            <person name="Vallon O."/>
            <person name="Harris E.H."/>
            <person name="Karpowicz S.J."/>
            <person name="Witman G.B."/>
            <person name="Terry A."/>
            <person name="Salamov A."/>
            <person name="Fritz-Laylin L.K."/>
            <person name="Marechal-Drouard L."/>
            <person name="Marshall W.F."/>
            <person name="Qu L.H."/>
            <person name="Nelson D.R."/>
            <person name="Sanderfoot A.A."/>
            <person name="Spalding M.H."/>
            <person name="Kapitonov V.V."/>
            <person name="Ren Q."/>
            <person name="Ferris P."/>
            <person name="Lindquist E."/>
            <person name="Shapiro H."/>
            <person name="Lucas S.M."/>
            <person name="Grimwood J."/>
            <person name="Schmutz J."/>
            <person name="Cardol P."/>
            <person name="Cerutti H."/>
            <person name="Chanfreau G."/>
            <person name="Chen C.L."/>
            <person name="Cognat V."/>
            <person name="Croft M.T."/>
            <person name="Dent R."/>
            <person name="Dutcher S."/>
            <person name="Fernandez E."/>
            <person name="Fukuzawa H."/>
            <person name="Gonzalez-Ballester D."/>
            <person name="Gonzalez-Halphen D."/>
            <person name="Hallmann A."/>
            <person name="Hanikenne M."/>
            <person name="Hippler M."/>
            <person name="Inwood W."/>
            <person name="Jabbari K."/>
            <person name="Kalanon M."/>
            <person name="Kuras R."/>
            <person name="Lefebvre P.A."/>
            <person name="Lemaire S.D."/>
            <person name="Lobanov A.V."/>
            <person name="Lohr M."/>
            <person name="Manuell A."/>
            <person name="Meier I."/>
            <person name="Mets L."/>
            <person name="Mittag M."/>
            <person name="Mittelmeier T."/>
            <person name="Moroney J.V."/>
            <person name="Moseley J."/>
            <person name="Napoli C."/>
            <person name="Nedelcu A.M."/>
            <person name="Niyogi K."/>
            <person name="Novoselov S.V."/>
            <person name="Paulsen I.T."/>
            <person name="Pazour G."/>
            <person name="Purton S."/>
            <person name="Ral J.P."/>
            <person name="Riano-Pachon D.M."/>
            <person name="Riekhof W."/>
            <person name="Rymarquis L."/>
            <person name="Schroda M."/>
            <person name="Stern D."/>
            <person name="Umen J."/>
            <person name="Willows R."/>
            <person name="Wilson N."/>
            <person name="Zimmer S.L."/>
            <person name="Allmer J."/>
            <person name="Balk J."/>
            <person name="Bisova K."/>
            <person name="Chen C.J."/>
            <person name="Elias M."/>
            <person name="Gendler K."/>
            <person name="Hauser C."/>
            <person name="Lamb M.R."/>
            <person name="Ledford H."/>
            <person name="Long J.C."/>
            <person name="Minagawa J."/>
            <person name="Page M.D."/>
            <person name="Pan J."/>
            <person name="Pootakham W."/>
            <person name="Roje S."/>
            <person name="Rose A."/>
            <person name="Stahlberg E."/>
            <person name="Terauchi A.M."/>
            <person name="Yang P."/>
            <person name="Ball S."/>
            <person name="Bowler C."/>
            <person name="Dieckmann C.L."/>
            <person name="Gladyshev V.N."/>
            <person name="Green P."/>
            <person name="Jorgensen R."/>
            <person name="Mayfield S."/>
            <person name="Mueller-Roeber B."/>
            <person name="Rajamani S."/>
            <person name="Sayre R.T."/>
            <person name="Brokstein P."/>
            <person name="Dubchak I."/>
            <person name="Goodstein D."/>
            <person name="Hornick L."/>
            <person name="Huang Y.W."/>
            <person name="Jhaveri J."/>
            <person name="Luo Y."/>
            <person name="Martinez D."/>
            <person name="Ngau W.C."/>
            <person name="Otillar B."/>
            <person name="Poliakov A."/>
            <person name="Porter A."/>
            <person name="Szajkowski L."/>
            <person name="Werner G."/>
            <person name="Zhou K."/>
            <person name="Grigoriev I.V."/>
            <person name="Rokhsar D.S."/>
            <person name="Grossman A.R."/>
        </authorList>
    </citation>
    <scope>NUCLEOTIDE SEQUENCE [LARGE SCALE GENOMIC DNA]</scope>
    <source>
        <strain evidence="12">CC-503</strain>
    </source>
</reference>
<sequence length="780" mass="82238">MKSFLKSHKDLEDDVTSDAAVHVRPASASVPRVKPPGNDVKPKTVNGLASPVSASPMLWRVDSSHLAAQTRIDRVESITRVTSPHSRFETTIIERQGSRVVLQGVKTMKPDSDDEGEDDTGGSSSAEPSAPHSGHAQPVAHAGSRPCTPSQAAAGSPGSSALRFVNVAAQGAGGPAPPGALPAVAPLSPRAPAAPALGGGGGGGGGGPAGAMPASFRRAPNRVASLPMLLDGGMPCAPRPLVEAEGLPEPEHAGPQEPEKRVRRPPKRSESLKYLLHLDQYSFNPDVSVSEAREVAAGAVTITPQGRLEDIINTNGTTTSILAVSSALPHRMRRPRWSLDDYQLLKQLHKGYASDVYQARCKVTGEVVGLKVYKLAGQGDIQRMQLYREIKLHAGLRHSNVVQYYACFLEQNRVVLVVEFCTGGDLLRLMYKCGGRLLERQAVNMVLQPFLTALHYLHTQGIVHRDIKPENVLFAEGKILKLADFGLAISLKEERANTRAGTLDYMAPEVLRCPTKKTPDENKENPQSAHYHQSVDAWAVGVFAYELIVGAPPFKAAQMIDTARNIIHANVSFPDAVSDLARDFISRALHKDAAERLTVLEMLHHPWITMFQRRSSVRIVYTRSNSLMELMPPTADGRQLQQGGGGSSRRRFEDPPIPDDGRGSGGSSSHGGHSGASSGAVPVSPHAGAVRRASRLGKVPSGHAPHPIAAAGAGGGGGSAPHSGSHPAVYGGGGGASGSTGTALCPTGAAAHHSAESGVAGSAAEGSRVARLLLQQQYGL</sequence>
<evidence type="ECO:0000256" key="8">
    <source>
        <dbReference type="PIRSR" id="PIRSR630616-3"/>
    </source>
</evidence>
<dbReference type="Gene3D" id="1.10.510.10">
    <property type="entry name" value="Transferase(Phosphotransferase) domain 1"/>
    <property type="match status" value="1"/>
</dbReference>
<dbReference type="InParanoid" id="A0A2K3CQ74"/>
<feature type="region of interest" description="Disordered" evidence="9">
    <location>
        <begin position="101"/>
        <end position="158"/>
    </location>
</feature>
<dbReference type="Pfam" id="PF00069">
    <property type="entry name" value="Pkinase"/>
    <property type="match status" value="1"/>
</dbReference>
<feature type="region of interest" description="Disordered" evidence="9">
    <location>
        <begin position="192"/>
        <end position="212"/>
    </location>
</feature>
<feature type="active site" description="Proton acceptor" evidence="6">
    <location>
        <position position="466"/>
    </location>
</feature>
<dbReference type="GO" id="GO:0005524">
    <property type="term" value="F:ATP binding"/>
    <property type="evidence" value="ECO:0007669"/>
    <property type="project" value="UniProtKB-KW"/>
</dbReference>
<dbReference type="InterPro" id="IPR008271">
    <property type="entry name" value="Ser/Thr_kinase_AS"/>
</dbReference>
<name>A0A2K3CQ74_CHLRE</name>
<dbReference type="EMBL" id="CM008978">
    <property type="protein sequence ID" value="PNW70426.1"/>
    <property type="molecule type" value="Genomic_DNA"/>
</dbReference>
<dbReference type="RefSeq" id="XP_042914686.1">
    <property type="nucleotide sequence ID" value="XM_043072227.1"/>
</dbReference>
<dbReference type="PROSITE" id="PS50011">
    <property type="entry name" value="PROTEIN_KINASE_DOM"/>
    <property type="match status" value="1"/>
</dbReference>
<dbReference type="GO" id="GO:0007052">
    <property type="term" value="P:mitotic spindle organization"/>
    <property type="evidence" value="ECO:0000318"/>
    <property type="project" value="GO_Central"/>
</dbReference>
<feature type="compositionally biased region" description="Low complexity" evidence="9">
    <location>
        <begin position="149"/>
        <end position="158"/>
    </location>
</feature>
<dbReference type="ExpressionAtlas" id="A0A2K3CQ74">
    <property type="expression patterns" value="baseline and differential"/>
</dbReference>
<feature type="region of interest" description="Disordered" evidence="9">
    <location>
        <begin position="239"/>
        <end position="267"/>
    </location>
</feature>
<feature type="region of interest" description="Disordered" evidence="9">
    <location>
        <begin position="1"/>
        <end position="50"/>
    </location>
</feature>
<evidence type="ECO:0000256" key="1">
    <source>
        <dbReference type="ARBA" id="ARBA00022527"/>
    </source>
</evidence>
<dbReference type="PROSITE" id="PS00108">
    <property type="entry name" value="PROTEIN_KINASE_ST"/>
    <property type="match status" value="1"/>
</dbReference>
<dbReference type="OrthoDB" id="377346at2759"/>
<dbReference type="SMART" id="SM00220">
    <property type="entry name" value="S_TKc"/>
    <property type="match status" value="1"/>
</dbReference>
<feature type="compositionally biased region" description="Gly residues" evidence="9">
    <location>
        <begin position="197"/>
        <end position="209"/>
    </location>
</feature>
<dbReference type="Proteomes" id="UP000006906">
    <property type="component" value="Chromosome 17"/>
</dbReference>
<dbReference type="FunFam" id="1.10.510.10:FF:000813">
    <property type="entry name" value="Aurora-like kinase"/>
    <property type="match status" value="1"/>
</dbReference>
<dbReference type="InterPro" id="IPR030616">
    <property type="entry name" value="Aur-like"/>
</dbReference>
<dbReference type="InterPro" id="IPR000719">
    <property type="entry name" value="Prot_kinase_dom"/>
</dbReference>
<dbReference type="GO" id="GO:0051233">
    <property type="term" value="C:spindle midzone"/>
    <property type="evidence" value="ECO:0000318"/>
    <property type="project" value="GO_Central"/>
</dbReference>
<evidence type="ECO:0000256" key="9">
    <source>
        <dbReference type="SAM" id="MobiDB-lite"/>
    </source>
</evidence>
<feature type="binding site" evidence="7">
    <location>
        <begin position="470"/>
        <end position="471"/>
    </location>
    <ligand>
        <name>ATP</name>
        <dbReference type="ChEBI" id="CHEBI:30616"/>
    </ligand>
</feature>
<feature type="compositionally biased region" description="Low complexity" evidence="9">
    <location>
        <begin position="700"/>
        <end position="711"/>
    </location>
</feature>
<dbReference type="AlphaFoldDB" id="A0A2K3CQ74"/>
<dbReference type="STRING" id="3055.A0A2K3CQ74"/>
<dbReference type="PANTHER" id="PTHR24350">
    <property type="entry name" value="SERINE/THREONINE-PROTEIN KINASE IAL-RELATED"/>
    <property type="match status" value="1"/>
</dbReference>
<dbReference type="Gramene" id="PNW70426">
    <property type="protein sequence ID" value="PNW70426"/>
    <property type="gene ID" value="CHLRE_17g719450v5"/>
</dbReference>
<evidence type="ECO:0000313" key="12">
    <source>
        <dbReference type="Proteomes" id="UP000006906"/>
    </source>
</evidence>
<feature type="compositionally biased region" description="Gly residues" evidence="9">
    <location>
        <begin position="663"/>
        <end position="674"/>
    </location>
</feature>
<dbReference type="SUPFAM" id="SSF56112">
    <property type="entry name" value="Protein kinase-like (PK-like)"/>
    <property type="match status" value="1"/>
</dbReference>
<evidence type="ECO:0000256" key="6">
    <source>
        <dbReference type="PIRSR" id="PIRSR630616-1"/>
    </source>
</evidence>
<feature type="binding site" evidence="7">
    <location>
        <position position="484"/>
    </location>
    <ligand>
        <name>ATP</name>
        <dbReference type="ChEBI" id="CHEBI:30616"/>
    </ligand>
</feature>
<feature type="compositionally biased region" description="Basic and acidic residues" evidence="9">
    <location>
        <begin position="249"/>
        <end position="260"/>
    </location>
</feature>
<evidence type="ECO:0000256" key="5">
    <source>
        <dbReference type="ARBA" id="ARBA00022840"/>
    </source>
</evidence>
<dbReference type="GO" id="GO:0005634">
    <property type="term" value="C:nucleus"/>
    <property type="evidence" value="ECO:0000318"/>
    <property type="project" value="GO_Central"/>
</dbReference>
<keyword evidence="1" id="KW-0723">Serine/threonine-protein kinase</keyword>